<gene>
    <name evidence="3" type="ORF">ACFFGE_11750</name>
</gene>
<dbReference type="InterPro" id="IPR008928">
    <property type="entry name" value="6-hairpin_glycosidase_sf"/>
</dbReference>
<organism evidence="3 4">
    <name type="scientific">Brevundimonas balnearis</name>
    <dbReference type="NCBI Taxonomy" id="1572858"/>
    <lineage>
        <taxon>Bacteria</taxon>
        <taxon>Pseudomonadati</taxon>
        <taxon>Pseudomonadota</taxon>
        <taxon>Alphaproteobacteria</taxon>
        <taxon>Caulobacterales</taxon>
        <taxon>Caulobacteraceae</taxon>
        <taxon>Brevundimonas</taxon>
    </lineage>
</organism>
<proteinExistence type="predicted"/>
<comment type="caution">
    <text evidence="3">The sequence shown here is derived from an EMBL/GenBank/DDBJ whole genome shotgun (WGS) entry which is preliminary data.</text>
</comment>
<dbReference type="EMBL" id="JBHLSW010000007">
    <property type="protein sequence ID" value="MFC0634544.1"/>
    <property type="molecule type" value="Genomic_DNA"/>
</dbReference>
<evidence type="ECO:0000259" key="1">
    <source>
        <dbReference type="Pfam" id="PF14742"/>
    </source>
</evidence>
<dbReference type="InterPro" id="IPR054491">
    <property type="entry name" value="MGH1-like_GH"/>
</dbReference>
<protein>
    <submittedName>
        <fullName evidence="3">Glycogen debranching N-terminal domain-containing protein</fullName>
    </submittedName>
</protein>
<dbReference type="RefSeq" id="WP_376836590.1">
    <property type="nucleotide sequence ID" value="NZ_JBHLSW010000007.1"/>
</dbReference>
<dbReference type="Proteomes" id="UP001589906">
    <property type="component" value="Unassembled WGS sequence"/>
</dbReference>
<dbReference type="SUPFAM" id="SSF48208">
    <property type="entry name" value="Six-hairpin glycosidases"/>
    <property type="match status" value="1"/>
</dbReference>
<keyword evidence="4" id="KW-1185">Reference proteome</keyword>
<evidence type="ECO:0000259" key="2">
    <source>
        <dbReference type="Pfam" id="PF22422"/>
    </source>
</evidence>
<feature type="domain" description="Mannosylglycerate hydrolase MGH1-like glycoside hydrolase" evidence="2">
    <location>
        <begin position="302"/>
        <end position="605"/>
    </location>
</feature>
<reference evidence="3 4" key="1">
    <citation type="submission" date="2024-09" db="EMBL/GenBank/DDBJ databases">
        <authorList>
            <person name="Sun Q."/>
            <person name="Mori K."/>
        </authorList>
    </citation>
    <scope>NUCLEOTIDE SEQUENCE [LARGE SCALE GENOMIC DNA]</scope>
    <source>
        <strain evidence="3 4">NCAIM B.02621</strain>
    </source>
</reference>
<dbReference type="InterPro" id="IPR032856">
    <property type="entry name" value="GDE_N_bis"/>
</dbReference>
<dbReference type="Pfam" id="PF14742">
    <property type="entry name" value="GDE_N_bis"/>
    <property type="match status" value="1"/>
</dbReference>
<dbReference type="Pfam" id="PF22422">
    <property type="entry name" value="MGH1-like_GH"/>
    <property type="match status" value="1"/>
</dbReference>
<accession>A0ABV6R4J3</accession>
<dbReference type="Gene3D" id="1.50.10.10">
    <property type="match status" value="1"/>
</dbReference>
<feature type="domain" description="Putative glycogen debranching enzyme N-terminal" evidence="1">
    <location>
        <begin position="27"/>
        <end position="217"/>
    </location>
</feature>
<name>A0ABV6R4J3_9CAUL</name>
<evidence type="ECO:0000313" key="4">
    <source>
        <dbReference type="Proteomes" id="UP001589906"/>
    </source>
</evidence>
<dbReference type="InterPro" id="IPR012341">
    <property type="entry name" value="6hp_glycosidase-like_sf"/>
</dbReference>
<evidence type="ECO:0000313" key="3">
    <source>
        <dbReference type="EMBL" id="MFC0634544.1"/>
    </source>
</evidence>
<sequence>MDDAYSTSMSAAGESADVAGLSQLLALKSGDTFLVADAWGDLRGAADGLFVADTRILSRFVLTIGLSKPSRLTSGVSADNVFFSCHTTNRPLPPMGGRSAPAGVVHVERRRFLWEGRLYERLRMVNHGVDDILLPIAYDYDADFADIFQVRGTRRERTGRVAEPELDGRRVAFSYHGLDDRIRRTCLAFSEPPHKLTRRRAEFMFSLPRGRRQDLYVECGADRCETPDGDRFRRASVEARLHMRRKRRRGASLRGPRSPRFNDWLDQSRADIALLTTDLDTGPYPYAGTPWFSTPFGRDGIIAAWQMLWLDPSLARGVLTYLAGRQATETSAFQDSQPGKIMHETRQGEMSALGEVPFALYYGGVDTTCLFVALAGAYARRTGDLETVRAIWPNLQAAAGWMATCGDSNGDGLIDYARAAETGLSNQGWKDSEDSIFDRDGRFPKGPVALVEVQGYAFMAWRAMADLERLLNLGDGGAYAARAEAVRSLVEDRFWMPDAGFYAVALDGDGRPCEALTSNAGHLLFSGLPAPDRARQVSRRLMSGAFRSGWGVRTLAEGQPRYNPMSYHNGSVWPHDVAFAAAGMAGYGDKDAARLLLEELHEAATHFHNRLPELFCGFPKSVGEPPIAYPVACLPQAWAAGSVFLMLQAALGVQIDAIEGEVRIHDPILPHGLDRLTAESLTVGDASLDLHFSRVDGHVVVSPRNRTGPLRVTTVR</sequence>